<dbReference type="KEGG" id="wch:wcw_0952"/>
<name>D6YW02_WADCW</name>
<dbReference type="eggNOG" id="COG1051">
    <property type="taxonomic scope" value="Bacteria"/>
</dbReference>
<dbReference type="PANTHER" id="PTHR43736">
    <property type="entry name" value="ADP-RIBOSE PYROPHOSPHATASE"/>
    <property type="match status" value="1"/>
</dbReference>
<dbReference type="Gene3D" id="3.90.79.10">
    <property type="entry name" value="Nucleoside Triphosphate Pyrophosphohydrolase"/>
    <property type="match status" value="1"/>
</dbReference>
<evidence type="ECO:0000259" key="3">
    <source>
        <dbReference type="PROSITE" id="PS51462"/>
    </source>
</evidence>
<dbReference type="InterPro" id="IPR020476">
    <property type="entry name" value="Nudix_hydrolase"/>
</dbReference>
<dbReference type="PROSITE" id="PS00893">
    <property type="entry name" value="NUDIX_BOX"/>
    <property type="match status" value="1"/>
</dbReference>
<sequence length="167" mass="19279">MKQSIVALVYNKEKSKVLTIKRRDVPIWVLPGGALDPGESPEDGVVREVFEETGLNVAVRKKIARYTPINKLGTTTHFFECSFESGTLQTGDETADIGFFPKQKLPKIFFQVHRDMLEDAFQEHPQALEKKFDQVTYWAFFRYFLRHPILVLRFALSQMGFPLNKKP</sequence>
<comment type="similarity">
    <text evidence="2">Belongs to the Nudix hydrolase family.</text>
</comment>
<dbReference type="OrthoDB" id="9804563at2"/>
<dbReference type="PRINTS" id="PR00502">
    <property type="entry name" value="NUDIXFAMILY"/>
</dbReference>
<dbReference type="Pfam" id="PF00293">
    <property type="entry name" value="NUDIX"/>
    <property type="match status" value="1"/>
</dbReference>
<protein>
    <recommendedName>
        <fullName evidence="3">Nudix hydrolase domain-containing protein</fullName>
    </recommendedName>
</protein>
<dbReference type="AlphaFoldDB" id="D6YW02"/>
<keyword evidence="1 2" id="KW-0378">Hydrolase</keyword>
<evidence type="ECO:0000256" key="2">
    <source>
        <dbReference type="RuleBase" id="RU003476"/>
    </source>
</evidence>
<feature type="domain" description="Nudix hydrolase" evidence="3">
    <location>
        <begin position="1"/>
        <end position="123"/>
    </location>
</feature>
<dbReference type="InterPro" id="IPR000086">
    <property type="entry name" value="NUDIX_hydrolase_dom"/>
</dbReference>
<dbReference type="PROSITE" id="PS51462">
    <property type="entry name" value="NUDIX"/>
    <property type="match status" value="1"/>
</dbReference>
<keyword evidence="5" id="KW-1185">Reference proteome</keyword>
<evidence type="ECO:0000313" key="4">
    <source>
        <dbReference type="EMBL" id="ADI38313.1"/>
    </source>
</evidence>
<dbReference type="SUPFAM" id="SSF55811">
    <property type="entry name" value="Nudix"/>
    <property type="match status" value="1"/>
</dbReference>
<organism evidence="4 5">
    <name type="scientific">Waddlia chondrophila (strain ATCC VR-1470 / WSU 86-1044)</name>
    <dbReference type="NCBI Taxonomy" id="716544"/>
    <lineage>
        <taxon>Bacteria</taxon>
        <taxon>Pseudomonadati</taxon>
        <taxon>Chlamydiota</taxon>
        <taxon>Chlamydiia</taxon>
        <taxon>Parachlamydiales</taxon>
        <taxon>Waddliaceae</taxon>
        <taxon>Waddlia</taxon>
    </lineage>
</organism>
<dbReference type="HOGENOM" id="CLU_037162_7_2_0"/>
<dbReference type="Proteomes" id="UP000001505">
    <property type="component" value="Chromosome"/>
</dbReference>
<dbReference type="InterPro" id="IPR020084">
    <property type="entry name" value="NUDIX_hydrolase_CS"/>
</dbReference>
<gene>
    <name evidence="4" type="ordered locus">wcw_0952</name>
</gene>
<dbReference type="GO" id="GO:0016787">
    <property type="term" value="F:hydrolase activity"/>
    <property type="evidence" value="ECO:0007669"/>
    <property type="project" value="UniProtKB-KW"/>
</dbReference>
<reference evidence="4 5" key="1">
    <citation type="journal article" date="2010" name="PLoS ONE">
        <title>The Waddlia genome: a window into chlamydial biology.</title>
        <authorList>
            <person name="Bertelli C."/>
            <person name="Collyn F."/>
            <person name="Croxatto A."/>
            <person name="Ruckert C."/>
            <person name="Polkinghorne A."/>
            <person name="Kebbi-Beghdadi C."/>
            <person name="Goesmann A."/>
            <person name="Vaughan L."/>
            <person name="Greub G."/>
        </authorList>
    </citation>
    <scope>NUCLEOTIDE SEQUENCE [LARGE SCALE GENOMIC DNA]</scope>
    <source>
        <strain evidence="5">ATCC VR-1470 / WSU 86-1044</strain>
    </source>
</reference>
<dbReference type="InterPro" id="IPR015797">
    <property type="entry name" value="NUDIX_hydrolase-like_dom_sf"/>
</dbReference>
<accession>D6YW02</accession>
<proteinExistence type="inferred from homology"/>
<dbReference type="EMBL" id="CP001928">
    <property type="protein sequence ID" value="ADI38313.1"/>
    <property type="molecule type" value="Genomic_DNA"/>
</dbReference>
<evidence type="ECO:0000256" key="1">
    <source>
        <dbReference type="ARBA" id="ARBA00022801"/>
    </source>
</evidence>
<dbReference type="RefSeq" id="WP_013182027.1">
    <property type="nucleotide sequence ID" value="NC_014225.1"/>
</dbReference>
<evidence type="ECO:0000313" key="5">
    <source>
        <dbReference type="Proteomes" id="UP000001505"/>
    </source>
</evidence>
<dbReference type="PANTHER" id="PTHR43736:SF1">
    <property type="entry name" value="DIHYDRONEOPTERIN TRIPHOSPHATE DIPHOSPHATASE"/>
    <property type="match status" value="1"/>
</dbReference>